<evidence type="ECO:0000313" key="4">
    <source>
        <dbReference type="Proteomes" id="UP000182764"/>
    </source>
</evidence>
<dbReference type="InterPro" id="IPR017850">
    <property type="entry name" value="Alkaline_phosphatase_core_sf"/>
</dbReference>
<evidence type="ECO:0000256" key="1">
    <source>
        <dbReference type="SAM" id="Phobius"/>
    </source>
</evidence>
<sequence length="822" mass="93196">MMKKFLKSFDWVNLLRIVLLIIFLFYINFYLVNSYVLKGATSDLSLGFQSSLHFSLIAYILSIVGISFYLVKDLSKTFFIKLVSGYFIYQIVSYFILVTRNLNNEKFKVWDLIKNHFFQPNFLVTLLIIICISGVLYFLIQKNRYLAFIEDYLQDYDSKNTILFGFLASFVVNDRQMLKIFKELVSSYLSDNDYVHFIIHLSSNLALTLMVMGVVSYFVINAYQAIVTNSPTPSLMITVSFALATIFNYTLQLGVRSDETLLDKFIFPGATAYQIIALTCLFLIIYLVFNRFLSATFLIIVTGVIISVVNNIKEGLRSEPLLITDFVWLKEISLLTSFVDKSVIIYIVLGVIATLGVYILLRKRILPGKIFNIKRLRFSFLGALIGLGVFNFIVFRNETDSKIIDNIPVVSKVNNWVDINWMGFSTNASYKSLTYVWTKQLTKSVMETPNGYSEEKIKELAEKYRNEASIINASRANKIEDQTVIFILSESFSDPSRVPGVTLSENVIPNITQIKDEYTSGLMISDFYGGGTANMEIQALTGLSYSNLSPSVSVMNTEVLPKMSYIPSISDSYTDDEKIAVHLHNGANYSRNIVYKDLGFDTFIALDGTDDKPTQIEYLSAGAKDSSTYYAVTSNLSSDTSQFFSVITMQNHIPWQAEEPAEITAYGEGLSDEENESLTSYARLLNITDSATADFLNELSGYDKKITVVFYGDHLPGLYPTSIFSSDPLNQYETDYFIWSNYETEKLSYPSVNSSDFPALVLKQTDSKVSPYYALLTDILEAENQSSDDLEALSMDLQMLQYDLTLGKSYITKVDEKFFETE</sequence>
<name>A0A1H7TTZ6_9STRE</name>
<feature type="transmembrane region" description="Helical" evidence="1">
    <location>
        <begin position="343"/>
        <end position="361"/>
    </location>
</feature>
<proteinExistence type="predicted"/>
<dbReference type="SUPFAM" id="SSF53649">
    <property type="entry name" value="Alkaline phosphatase-like"/>
    <property type="match status" value="1"/>
</dbReference>
<dbReference type="GO" id="GO:0016740">
    <property type="term" value="F:transferase activity"/>
    <property type="evidence" value="ECO:0007669"/>
    <property type="project" value="UniProtKB-KW"/>
</dbReference>
<feature type="transmembrane region" description="Helical" evidence="1">
    <location>
        <begin position="198"/>
        <end position="220"/>
    </location>
</feature>
<feature type="transmembrane region" description="Helical" evidence="1">
    <location>
        <begin position="117"/>
        <end position="140"/>
    </location>
</feature>
<dbReference type="AlphaFoldDB" id="A0A1H7TTZ6"/>
<feature type="transmembrane region" description="Helical" evidence="1">
    <location>
        <begin position="296"/>
        <end position="312"/>
    </location>
</feature>
<keyword evidence="1" id="KW-0812">Transmembrane</keyword>
<accession>A0A1H7TTZ6</accession>
<dbReference type="CDD" id="cd16015">
    <property type="entry name" value="LTA_synthase"/>
    <property type="match status" value="1"/>
</dbReference>
<feature type="transmembrane region" description="Helical" evidence="1">
    <location>
        <begin position="232"/>
        <end position="251"/>
    </location>
</feature>
<dbReference type="InterPro" id="IPR000917">
    <property type="entry name" value="Sulfatase_N"/>
</dbReference>
<evidence type="ECO:0000259" key="2">
    <source>
        <dbReference type="Pfam" id="PF00884"/>
    </source>
</evidence>
<feature type="domain" description="Sulfatase N-terminal" evidence="2">
    <location>
        <begin position="482"/>
        <end position="766"/>
    </location>
</feature>
<protein>
    <submittedName>
        <fullName evidence="3">Phosphoglycerol transferase MdoB</fullName>
    </submittedName>
</protein>
<dbReference type="EMBL" id="FOBM01000001">
    <property type="protein sequence ID" value="SEL88201.1"/>
    <property type="molecule type" value="Genomic_DNA"/>
</dbReference>
<feature type="transmembrane region" description="Helical" evidence="1">
    <location>
        <begin position="52"/>
        <end position="71"/>
    </location>
</feature>
<dbReference type="RefSeq" id="WP_081342629.1">
    <property type="nucleotide sequence ID" value="NZ_FNUH01000002.1"/>
</dbReference>
<feature type="transmembrane region" description="Helical" evidence="1">
    <location>
        <begin position="12"/>
        <end position="32"/>
    </location>
</feature>
<dbReference type="Pfam" id="PF00884">
    <property type="entry name" value="Sulfatase"/>
    <property type="match status" value="1"/>
</dbReference>
<keyword evidence="1" id="KW-1133">Transmembrane helix</keyword>
<feature type="transmembrane region" description="Helical" evidence="1">
    <location>
        <begin position="78"/>
        <end position="97"/>
    </location>
</feature>
<reference evidence="3 4" key="1">
    <citation type="submission" date="2016-10" db="EMBL/GenBank/DDBJ databases">
        <authorList>
            <person name="de Groot N.N."/>
        </authorList>
    </citation>
    <scope>NUCLEOTIDE SEQUENCE [LARGE SCALE GENOMIC DNA]</scope>
    <source>
        <strain evidence="3 4">VTM1R29</strain>
    </source>
</reference>
<feature type="transmembrane region" description="Helical" evidence="1">
    <location>
        <begin position="161"/>
        <end position="178"/>
    </location>
</feature>
<feature type="transmembrane region" description="Helical" evidence="1">
    <location>
        <begin position="271"/>
        <end position="289"/>
    </location>
</feature>
<evidence type="ECO:0000313" key="3">
    <source>
        <dbReference type="EMBL" id="SEL88201.1"/>
    </source>
</evidence>
<organism evidence="3 4">
    <name type="scientific">Streptococcus gallolyticus</name>
    <dbReference type="NCBI Taxonomy" id="315405"/>
    <lineage>
        <taxon>Bacteria</taxon>
        <taxon>Bacillati</taxon>
        <taxon>Bacillota</taxon>
        <taxon>Bacilli</taxon>
        <taxon>Lactobacillales</taxon>
        <taxon>Streptococcaceae</taxon>
        <taxon>Streptococcus</taxon>
    </lineage>
</organism>
<dbReference type="Proteomes" id="UP000182764">
    <property type="component" value="Unassembled WGS sequence"/>
</dbReference>
<gene>
    <name evidence="3" type="ORF">SAMN04487839_10122</name>
</gene>
<feature type="transmembrane region" description="Helical" evidence="1">
    <location>
        <begin position="376"/>
        <end position="395"/>
    </location>
</feature>
<keyword evidence="1" id="KW-0472">Membrane</keyword>
<dbReference type="Gene3D" id="3.40.720.10">
    <property type="entry name" value="Alkaline Phosphatase, subunit A"/>
    <property type="match status" value="1"/>
</dbReference>
<keyword evidence="3" id="KW-0808">Transferase</keyword>